<comment type="caution">
    <text evidence="3">The sequence shown here is derived from an EMBL/GenBank/DDBJ whole genome shotgun (WGS) entry which is preliminary data.</text>
</comment>
<evidence type="ECO:0008006" key="5">
    <source>
        <dbReference type="Google" id="ProtNLM"/>
    </source>
</evidence>
<evidence type="ECO:0000313" key="4">
    <source>
        <dbReference type="Proteomes" id="UP000192578"/>
    </source>
</evidence>
<dbReference type="OrthoDB" id="10544394at2759"/>
<sequence length="411" mass="44661">MVNSSEYSSARWLVSSQALLENEDVSPTSLGLINNPQQLHQTTFDDVFGAVPDYTAMEGGLGGGKAGGDEMVAGQVDAYDYEYDVNGGGHWSSLNPESSDAALFPSYLLASSQRSPGPADYTHTPILPAKEMLIKQEPYSPAVLNVEEKELRGGFTTASAAPPQVRASQRRPIPSRKLRHRNDLLPASRPLVERQKRPSDDDEEEEKDDETESMSSFISDTPTDGSSSVHSIPGVGGLPVLPRIATVTFASAGEPAKRQRRDVSMSAPAVAARELRQKKKVREEQLIQECEMLKAEAENLERATAASQSQVEKLREDALYLRSLVRSQQTTVQLLEYLKKAPFFADAGQKLQLDSRSMLRHISGSGATTTDAHVSADESKADIGGVCFHINGSKMTLHLCSHCSSEATNTN</sequence>
<keyword evidence="1" id="KW-0175">Coiled coil</keyword>
<organism evidence="3 4">
    <name type="scientific">Hypsibius exemplaris</name>
    <name type="common">Freshwater tardigrade</name>
    <dbReference type="NCBI Taxonomy" id="2072580"/>
    <lineage>
        <taxon>Eukaryota</taxon>
        <taxon>Metazoa</taxon>
        <taxon>Ecdysozoa</taxon>
        <taxon>Tardigrada</taxon>
        <taxon>Eutardigrada</taxon>
        <taxon>Parachela</taxon>
        <taxon>Hypsibioidea</taxon>
        <taxon>Hypsibiidae</taxon>
        <taxon>Hypsibius</taxon>
    </lineage>
</organism>
<reference evidence="4" key="1">
    <citation type="submission" date="2017-01" db="EMBL/GenBank/DDBJ databases">
        <title>Comparative genomics of anhydrobiosis in the tardigrade Hypsibius dujardini.</title>
        <authorList>
            <person name="Yoshida Y."/>
            <person name="Koutsovoulos G."/>
            <person name="Laetsch D."/>
            <person name="Stevens L."/>
            <person name="Kumar S."/>
            <person name="Horikawa D."/>
            <person name="Ishino K."/>
            <person name="Komine S."/>
            <person name="Tomita M."/>
            <person name="Blaxter M."/>
            <person name="Arakawa K."/>
        </authorList>
    </citation>
    <scope>NUCLEOTIDE SEQUENCE [LARGE SCALE GENOMIC DNA]</scope>
    <source>
        <strain evidence="4">Z151</strain>
    </source>
</reference>
<dbReference type="EMBL" id="MTYJ01000008">
    <property type="protein sequence ID" value="OQV24115.1"/>
    <property type="molecule type" value="Genomic_DNA"/>
</dbReference>
<dbReference type="Proteomes" id="UP000192578">
    <property type="component" value="Unassembled WGS sequence"/>
</dbReference>
<feature type="region of interest" description="Disordered" evidence="2">
    <location>
        <begin position="156"/>
        <end position="234"/>
    </location>
</feature>
<name>A0A1W0X9A1_HYPEX</name>
<evidence type="ECO:0000256" key="1">
    <source>
        <dbReference type="SAM" id="Coils"/>
    </source>
</evidence>
<gene>
    <name evidence="3" type="ORF">BV898_02067</name>
</gene>
<feature type="compositionally biased region" description="Acidic residues" evidence="2">
    <location>
        <begin position="200"/>
        <end position="212"/>
    </location>
</feature>
<feature type="compositionally biased region" description="Polar residues" evidence="2">
    <location>
        <begin position="213"/>
        <end position="230"/>
    </location>
</feature>
<feature type="coiled-coil region" evidence="1">
    <location>
        <begin position="276"/>
        <end position="317"/>
    </location>
</feature>
<dbReference type="AlphaFoldDB" id="A0A1W0X9A1"/>
<accession>A0A1W0X9A1</accession>
<evidence type="ECO:0000256" key="2">
    <source>
        <dbReference type="SAM" id="MobiDB-lite"/>
    </source>
</evidence>
<keyword evidence="4" id="KW-1185">Reference proteome</keyword>
<protein>
    <recommendedName>
        <fullName evidence="5">BZIP domain-containing protein</fullName>
    </recommendedName>
</protein>
<proteinExistence type="predicted"/>
<evidence type="ECO:0000313" key="3">
    <source>
        <dbReference type="EMBL" id="OQV24115.1"/>
    </source>
</evidence>